<dbReference type="Proteomes" id="UP000176998">
    <property type="component" value="Unassembled WGS sequence"/>
</dbReference>
<keyword evidence="2" id="KW-1185">Reference proteome</keyword>
<name>A0A1G4B2L3_9PEZI</name>
<organism evidence="1 2">
    <name type="scientific">Colletotrichum orchidophilum</name>
    <dbReference type="NCBI Taxonomy" id="1209926"/>
    <lineage>
        <taxon>Eukaryota</taxon>
        <taxon>Fungi</taxon>
        <taxon>Dikarya</taxon>
        <taxon>Ascomycota</taxon>
        <taxon>Pezizomycotina</taxon>
        <taxon>Sordariomycetes</taxon>
        <taxon>Hypocreomycetidae</taxon>
        <taxon>Glomerellales</taxon>
        <taxon>Glomerellaceae</taxon>
        <taxon>Colletotrichum</taxon>
    </lineage>
</organism>
<dbReference type="RefSeq" id="XP_022472820.1">
    <property type="nucleotide sequence ID" value="XM_022620721.1"/>
</dbReference>
<accession>A0A1G4B2L3</accession>
<gene>
    <name evidence="1" type="ORF">CORC01_09091</name>
</gene>
<protein>
    <submittedName>
        <fullName evidence="1">Uncharacterized protein</fullName>
    </submittedName>
</protein>
<dbReference type="AlphaFoldDB" id="A0A1G4B2L3"/>
<proteinExistence type="predicted"/>
<evidence type="ECO:0000313" key="2">
    <source>
        <dbReference type="Proteomes" id="UP000176998"/>
    </source>
</evidence>
<evidence type="ECO:0000313" key="1">
    <source>
        <dbReference type="EMBL" id="OHE95659.1"/>
    </source>
</evidence>
<reference evidence="1 2" key="1">
    <citation type="submission" date="2016-09" db="EMBL/GenBank/DDBJ databases">
        <authorList>
            <person name="Capua I."/>
            <person name="De Benedictis P."/>
            <person name="Joannis T."/>
            <person name="Lombin L.H."/>
            <person name="Cattoli G."/>
        </authorList>
    </citation>
    <scope>NUCLEOTIDE SEQUENCE [LARGE SCALE GENOMIC DNA]</scope>
    <source>
        <strain evidence="1 2">IMI 309357</strain>
    </source>
</reference>
<dbReference type="GeneID" id="34562231"/>
<dbReference type="EMBL" id="MJBS01000080">
    <property type="protein sequence ID" value="OHE95659.1"/>
    <property type="molecule type" value="Genomic_DNA"/>
</dbReference>
<sequence length="116" mass="12850">MAGKAGKAGIAANTCLKSTTRDARELQVDIGYKSIWKAEMKLKRMPLRRSVVSMESFCECTKRLLRATCFADFLRTDATASFTTAANGAVTNLVWLLIVENVMTVGDWVRASERKV</sequence>
<dbReference type="OrthoDB" id="167809at2759"/>
<comment type="caution">
    <text evidence="1">The sequence shown here is derived from an EMBL/GenBank/DDBJ whole genome shotgun (WGS) entry which is preliminary data.</text>
</comment>